<protein>
    <submittedName>
        <fullName evidence="2">Uncharacterized protein</fullName>
    </submittedName>
</protein>
<evidence type="ECO:0000256" key="1">
    <source>
        <dbReference type="SAM" id="MobiDB-lite"/>
    </source>
</evidence>
<dbReference type="Proteomes" id="UP000410492">
    <property type="component" value="Unassembled WGS sequence"/>
</dbReference>
<feature type="region of interest" description="Disordered" evidence="1">
    <location>
        <begin position="1"/>
        <end position="43"/>
    </location>
</feature>
<sequence length="89" mass="9624">MMMVETIHSHSTSAEGKVPRHTTLSSQFTSAAAPQQGPATVAVAQQPASQMKMTLAWVGLDQRLQLQTLSLRAEVESLPVMLRHSVTPT</sequence>
<gene>
    <name evidence="2" type="ORF">CALMAC_LOCUS20227</name>
</gene>
<dbReference type="AlphaFoldDB" id="A0A653DV88"/>
<evidence type="ECO:0000313" key="2">
    <source>
        <dbReference type="EMBL" id="VEN63405.1"/>
    </source>
</evidence>
<accession>A0A653DV88</accession>
<feature type="compositionally biased region" description="Polar residues" evidence="1">
    <location>
        <begin position="22"/>
        <end position="33"/>
    </location>
</feature>
<reference evidence="2 3" key="1">
    <citation type="submission" date="2019-01" db="EMBL/GenBank/DDBJ databases">
        <authorList>
            <person name="Sayadi A."/>
        </authorList>
    </citation>
    <scope>NUCLEOTIDE SEQUENCE [LARGE SCALE GENOMIC DNA]</scope>
</reference>
<organism evidence="2 3">
    <name type="scientific">Callosobruchus maculatus</name>
    <name type="common">Southern cowpea weevil</name>
    <name type="synonym">Pulse bruchid</name>
    <dbReference type="NCBI Taxonomy" id="64391"/>
    <lineage>
        <taxon>Eukaryota</taxon>
        <taxon>Metazoa</taxon>
        <taxon>Ecdysozoa</taxon>
        <taxon>Arthropoda</taxon>
        <taxon>Hexapoda</taxon>
        <taxon>Insecta</taxon>
        <taxon>Pterygota</taxon>
        <taxon>Neoptera</taxon>
        <taxon>Endopterygota</taxon>
        <taxon>Coleoptera</taxon>
        <taxon>Polyphaga</taxon>
        <taxon>Cucujiformia</taxon>
        <taxon>Chrysomeloidea</taxon>
        <taxon>Chrysomelidae</taxon>
        <taxon>Bruchinae</taxon>
        <taxon>Bruchini</taxon>
        <taxon>Callosobruchus</taxon>
    </lineage>
</organism>
<dbReference type="OrthoDB" id="6627608at2759"/>
<keyword evidence="3" id="KW-1185">Reference proteome</keyword>
<proteinExistence type="predicted"/>
<dbReference type="EMBL" id="CAACVG010014593">
    <property type="protein sequence ID" value="VEN63405.1"/>
    <property type="molecule type" value="Genomic_DNA"/>
</dbReference>
<name>A0A653DV88_CALMS</name>
<evidence type="ECO:0000313" key="3">
    <source>
        <dbReference type="Proteomes" id="UP000410492"/>
    </source>
</evidence>